<feature type="coiled-coil region" evidence="1">
    <location>
        <begin position="272"/>
        <end position="358"/>
    </location>
</feature>
<dbReference type="InterPro" id="IPR000938">
    <property type="entry name" value="CAP-Gly_domain"/>
</dbReference>
<dbReference type="EMBL" id="JAWIZZ010000043">
    <property type="protein sequence ID" value="KAK5780292.1"/>
    <property type="molecule type" value="Genomic_DNA"/>
</dbReference>
<evidence type="ECO:0000313" key="4">
    <source>
        <dbReference type="Proteomes" id="UP001306508"/>
    </source>
</evidence>
<dbReference type="Pfam" id="PF01302">
    <property type="entry name" value="CAP_GLY"/>
    <property type="match status" value="1"/>
</dbReference>
<dbReference type="PANTHER" id="PTHR18916">
    <property type="entry name" value="DYNACTIN 1-RELATED MICROTUBULE-BINDING"/>
    <property type="match status" value="1"/>
</dbReference>
<sequence length="847" mass="99079">MEVKLDDRVFVGGTINDFATVKFYGLTDFAEGYWVGLELDNKIGKNDGSVNGVRYFNMADREDFLNHGLFTRVEQIRSITEAESQLLSKLNQTTNQLAVLINQQKKIKQSYESQIEDLVSTINNLSLHETDFLSKENELMDKLEKLKEENLNLRQELLVWKTLEDDSNGPINLNDIDVKKLFTQNKQFQRIIENLKDSSNDVIRQYEKSLEDNTNLVKQNIELNNKVSELSLENKHSTVLITELKERLDSIDQSDNIIQYLTETNNDLTVNINELNGKLSEKDAIIEELKSAHSNQDKIQSEMDALKHELNLTISILESEYEKAIIVTDELNNSKNKIADLKNQNIVLKREIERMNLYKKIGKFILNKSDNISLDLFLIQFQIFQIILSWRNFNKEEEINFQLNLYLQITSSIATYLKRTDNINLVYEMNMNNILQDLVNLFKDWNNCLLNGNNVVHLNDSHLNIIFDTMTRLLSSDAAENYNSNNKLEFSVIAIDDIFKNIIPKVLTNLSKTVDKKIMHHVYDKISNINKKLESLLGIFRNQSKIFSDDFEINIFKSIIEEFFQILISIPKDDGKEFINIINKFNNYLLEIEIMINQNTNMVTNITDYELSTMTIPKIKKISDSDSCTVYHDDIMQEAVKERAEQEQLVNELQLKINVLTEKANESKIRDKINIELKDEIKDLTAKLDEENSKVRNYTNEINELKKDLKELKFDNIQIIKDRKLINNFLTIDELNKMDLLTEIHYLKDNVLNKMQTDNFKKKSVNKPLEWLRKDELLYEKKQTLDHSSLLHTDQLDINMDRLLKNLSKLVDEVILHDLPINKDKDNKVFNKIQRYDNIVKNSIKEF</sequence>
<feature type="coiled-coil region" evidence="1">
    <location>
        <begin position="101"/>
        <end position="233"/>
    </location>
</feature>
<gene>
    <name evidence="3" type="ORF">RI543_002331</name>
</gene>
<proteinExistence type="predicted"/>
<dbReference type="PROSITE" id="PS00845">
    <property type="entry name" value="CAP_GLY_1"/>
    <property type="match status" value="1"/>
</dbReference>
<dbReference type="AlphaFoldDB" id="A0AAN7WRA0"/>
<evidence type="ECO:0000256" key="1">
    <source>
        <dbReference type="SAM" id="Coils"/>
    </source>
</evidence>
<dbReference type="InterPro" id="IPR036859">
    <property type="entry name" value="CAP-Gly_dom_sf"/>
</dbReference>
<keyword evidence="1" id="KW-0175">Coiled coil</keyword>
<dbReference type="Gene3D" id="2.30.30.190">
    <property type="entry name" value="CAP Gly-rich-like domain"/>
    <property type="match status" value="1"/>
</dbReference>
<feature type="domain" description="CAP-Gly" evidence="2">
    <location>
        <begin position="25"/>
        <end position="72"/>
    </location>
</feature>
<feature type="coiled-coil region" evidence="1">
    <location>
        <begin position="636"/>
        <end position="722"/>
    </location>
</feature>
<dbReference type="SUPFAM" id="SSF74924">
    <property type="entry name" value="Cap-Gly domain"/>
    <property type="match status" value="1"/>
</dbReference>
<keyword evidence="4" id="KW-1185">Reference proteome</keyword>
<evidence type="ECO:0000259" key="2">
    <source>
        <dbReference type="PROSITE" id="PS50245"/>
    </source>
</evidence>
<protein>
    <recommendedName>
        <fullName evidence="2">CAP-Gly domain-containing protein</fullName>
    </recommendedName>
</protein>
<accession>A0AAN7WRA0</accession>
<organism evidence="3 4">
    <name type="scientific">Arxiozyma heterogenica</name>
    <dbReference type="NCBI Taxonomy" id="278026"/>
    <lineage>
        <taxon>Eukaryota</taxon>
        <taxon>Fungi</taxon>
        <taxon>Dikarya</taxon>
        <taxon>Ascomycota</taxon>
        <taxon>Saccharomycotina</taxon>
        <taxon>Saccharomycetes</taxon>
        <taxon>Saccharomycetales</taxon>
        <taxon>Saccharomycetaceae</taxon>
        <taxon>Arxiozyma</taxon>
    </lineage>
</organism>
<dbReference type="Proteomes" id="UP001306508">
    <property type="component" value="Unassembled WGS sequence"/>
</dbReference>
<comment type="caution">
    <text evidence="3">The sequence shown here is derived from an EMBL/GenBank/DDBJ whole genome shotgun (WGS) entry which is preliminary data.</text>
</comment>
<name>A0AAN7WRA0_9SACH</name>
<dbReference type="PROSITE" id="PS50245">
    <property type="entry name" value="CAP_GLY_2"/>
    <property type="match status" value="1"/>
</dbReference>
<evidence type="ECO:0000313" key="3">
    <source>
        <dbReference type="EMBL" id="KAK5780292.1"/>
    </source>
</evidence>
<reference evidence="4" key="1">
    <citation type="submission" date="2023-07" db="EMBL/GenBank/DDBJ databases">
        <title>A draft genome of Kazachstania heterogenica Y-27499.</title>
        <authorList>
            <person name="Donic C."/>
            <person name="Kralova J.S."/>
            <person name="Fidel L."/>
            <person name="Ben-Dor S."/>
            <person name="Jung S."/>
        </authorList>
    </citation>
    <scope>NUCLEOTIDE SEQUENCE [LARGE SCALE GENOMIC DNA]</scope>
    <source>
        <strain evidence="4">Y27499</strain>
    </source>
</reference>
<dbReference type="SMART" id="SM01052">
    <property type="entry name" value="CAP_GLY"/>
    <property type="match status" value="1"/>
</dbReference>